<dbReference type="Pfam" id="PF00005">
    <property type="entry name" value="ABC_tran"/>
    <property type="match status" value="1"/>
</dbReference>
<sequence>MLTINELSIDLGSFHLNMNTKIRPGLTMIVGQNGSGKSTFLTGLTGFYDEKSGTVRDVNYNSKPLSHHTYAYLPQEMPRSLLSVKDFVELTTEKDSGEMLDIFNLTDLRDARIETLSGGEFKRAQLAQIILEDKPILLLDEIDQSLDIAFQKHVFEYLSTLKDKIIIASVHQLSLSLKYADEILVIKKGALLSQNAPQNIDEITLSDAFDTSVKIRELSGSRHIIL</sequence>
<dbReference type="PROSITE" id="PS50893">
    <property type="entry name" value="ABC_TRANSPORTER_2"/>
    <property type="match status" value="1"/>
</dbReference>
<dbReference type="SMART" id="SM00382">
    <property type="entry name" value="AAA"/>
    <property type="match status" value="1"/>
</dbReference>
<dbReference type="InterPro" id="IPR003439">
    <property type="entry name" value="ABC_transporter-like_ATP-bd"/>
</dbReference>
<dbReference type="PROSITE" id="PS00211">
    <property type="entry name" value="ABC_TRANSPORTER_1"/>
    <property type="match status" value="1"/>
</dbReference>
<dbReference type="GO" id="GO:0016887">
    <property type="term" value="F:ATP hydrolysis activity"/>
    <property type="evidence" value="ECO:0007669"/>
    <property type="project" value="InterPro"/>
</dbReference>
<dbReference type="InterPro" id="IPR017871">
    <property type="entry name" value="ABC_transporter-like_CS"/>
</dbReference>
<evidence type="ECO:0000313" key="6">
    <source>
        <dbReference type="Proteomes" id="UP000521032"/>
    </source>
</evidence>
<comment type="caution">
    <text evidence="5">The sequence shown here is derived from an EMBL/GenBank/DDBJ whole genome shotgun (WGS) entry which is preliminary data.</text>
</comment>
<keyword evidence="3 5" id="KW-0067">ATP-binding</keyword>
<proteinExistence type="predicted"/>
<dbReference type="InterPro" id="IPR003593">
    <property type="entry name" value="AAA+_ATPase"/>
</dbReference>
<keyword evidence="1" id="KW-0813">Transport</keyword>
<dbReference type="RefSeq" id="WP_186084706.1">
    <property type="nucleotide sequence ID" value="NZ_BMDB01000003.1"/>
</dbReference>
<keyword evidence="2" id="KW-0547">Nucleotide-binding</keyword>
<protein>
    <submittedName>
        <fullName evidence="5">Iron(3+)-hydroxamate import ATP-binding protein FhuC</fullName>
    </submittedName>
</protein>
<dbReference type="AlphaFoldDB" id="A0A6V7R5Q9"/>
<reference evidence="5 6" key="1">
    <citation type="submission" date="2020-07" db="EMBL/GenBank/DDBJ databases">
        <authorList>
            <person name="Criscuolo A."/>
        </authorList>
    </citation>
    <scope>NUCLEOTIDE SEQUENCE [LARGE SCALE GENOMIC DNA]</scope>
    <source>
        <strain evidence="6">CIP 111030</strain>
    </source>
</reference>
<accession>A0A6V7R5Q9</accession>
<dbReference type="Gene3D" id="3.40.50.300">
    <property type="entry name" value="P-loop containing nucleotide triphosphate hydrolases"/>
    <property type="match status" value="1"/>
</dbReference>
<gene>
    <name evidence="5" type="primary">fhuC</name>
    <name evidence="5" type="ORF">JEOSCH030_00225</name>
</gene>
<name>A0A6V7R5Q9_9BACL</name>
<organism evidence="5 6">
    <name type="scientific">Phocicoccus schoeneichii</name>
    <dbReference type="NCBI Taxonomy" id="1812261"/>
    <lineage>
        <taxon>Bacteria</taxon>
        <taxon>Bacillati</taxon>
        <taxon>Bacillota</taxon>
        <taxon>Bacilli</taxon>
        <taxon>Bacillales</taxon>
        <taxon>Salinicoccaceae</taxon>
        <taxon>Phocicoccus</taxon>
    </lineage>
</organism>
<dbReference type="SUPFAM" id="SSF52540">
    <property type="entry name" value="P-loop containing nucleoside triphosphate hydrolases"/>
    <property type="match status" value="1"/>
</dbReference>
<dbReference type="Proteomes" id="UP000521032">
    <property type="component" value="Unassembled WGS sequence"/>
</dbReference>
<feature type="domain" description="ABC transporter" evidence="4">
    <location>
        <begin position="2"/>
        <end position="213"/>
    </location>
</feature>
<keyword evidence="6" id="KW-1185">Reference proteome</keyword>
<dbReference type="InterPro" id="IPR050153">
    <property type="entry name" value="Metal_Ion_Import_ABC"/>
</dbReference>
<dbReference type="GO" id="GO:0005524">
    <property type="term" value="F:ATP binding"/>
    <property type="evidence" value="ECO:0007669"/>
    <property type="project" value="UniProtKB-KW"/>
</dbReference>
<evidence type="ECO:0000256" key="3">
    <source>
        <dbReference type="ARBA" id="ARBA00022840"/>
    </source>
</evidence>
<evidence type="ECO:0000259" key="4">
    <source>
        <dbReference type="PROSITE" id="PS50893"/>
    </source>
</evidence>
<evidence type="ECO:0000256" key="2">
    <source>
        <dbReference type="ARBA" id="ARBA00022741"/>
    </source>
</evidence>
<evidence type="ECO:0000313" key="5">
    <source>
        <dbReference type="EMBL" id="CAD2072212.1"/>
    </source>
</evidence>
<evidence type="ECO:0000256" key="1">
    <source>
        <dbReference type="ARBA" id="ARBA00022448"/>
    </source>
</evidence>
<dbReference type="PANTHER" id="PTHR42734">
    <property type="entry name" value="METAL TRANSPORT SYSTEM ATP-BINDING PROTEIN TM_0124-RELATED"/>
    <property type="match status" value="1"/>
</dbReference>
<dbReference type="InterPro" id="IPR027417">
    <property type="entry name" value="P-loop_NTPase"/>
</dbReference>
<dbReference type="EMBL" id="CAJEWE010000004">
    <property type="protein sequence ID" value="CAD2072212.1"/>
    <property type="molecule type" value="Genomic_DNA"/>
</dbReference>